<keyword evidence="1" id="KW-0472">Membrane</keyword>
<comment type="caution">
    <text evidence="2">The sequence shown here is derived from an EMBL/GenBank/DDBJ whole genome shotgun (WGS) entry which is preliminary data.</text>
</comment>
<keyword evidence="1" id="KW-1133">Transmembrane helix</keyword>
<feature type="transmembrane region" description="Helical" evidence="1">
    <location>
        <begin position="46"/>
        <end position="68"/>
    </location>
</feature>
<gene>
    <name evidence="2" type="ORF">H8Z77_08750</name>
</gene>
<evidence type="ECO:0008006" key="4">
    <source>
        <dbReference type="Google" id="ProtNLM"/>
    </source>
</evidence>
<protein>
    <recommendedName>
        <fullName evidence="4">ABC-2 family transporter protein</fullName>
    </recommendedName>
</protein>
<name>A0ABR7ISI1_9CLOT</name>
<organism evidence="2 3">
    <name type="scientific">Clostridium facile</name>
    <dbReference type="NCBI Taxonomy" id="2763035"/>
    <lineage>
        <taxon>Bacteria</taxon>
        <taxon>Bacillati</taxon>
        <taxon>Bacillota</taxon>
        <taxon>Clostridia</taxon>
        <taxon>Eubacteriales</taxon>
        <taxon>Clostridiaceae</taxon>
        <taxon>Clostridium</taxon>
    </lineage>
</organism>
<proteinExistence type="predicted"/>
<accession>A0ABR7ISI1</accession>
<feature type="transmembrane region" description="Helical" evidence="1">
    <location>
        <begin position="12"/>
        <end position="34"/>
    </location>
</feature>
<feature type="transmembrane region" description="Helical" evidence="1">
    <location>
        <begin position="98"/>
        <end position="124"/>
    </location>
</feature>
<sequence>MLGKLLKHEFHATGKILPISYLGVVVLFLVGWMFKLIFKNILAATIIPIILLVLGTIFLFIFTYVVIIMRFYRSMYGREGYLTQTLPVSKSALLSSRIIVFVTWLIATTIVVLFACAGIAFLALDADPKQFFEIIKTLYGTSPTMFLYLLIAMIASTLLFAFEVFFSISLANTSKFLKNNIAFSVVFLLITYIIVELFGVVAMLFIPLTIVIDPITGGATWSTHTMFEEMKNAIVEGINSATADPGATTTISTTTNAIGVGSIFTSILFIIVLFFLTKYLMKHKINVK</sequence>
<feature type="transmembrane region" description="Helical" evidence="1">
    <location>
        <begin position="144"/>
        <end position="169"/>
    </location>
</feature>
<keyword evidence="1" id="KW-0812">Transmembrane</keyword>
<dbReference type="RefSeq" id="WP_186996774.1">
    <property type="nucleotide sequence ID" value="NZ_JACOQK010000001.1"/>
</dbReference>
<feature type="transmembrane region" description="Helical" evidence="1">
    <location>
        <begin position="257"/>
        <end position="276"/>
    </location>
</feature>
<evidence type="ECO:0000313" key="2">
    <source>
        <dbReference type="EMBL" id="MBC5788104.1"/>
    </source>
</evidence>
<dbReference type="Proteomes" id="UP000649151">
    <property type="component" value="Unassembled WGS sequence"/>
</dbReference>
<keyword evidence="3" id="KW-1185">Reference proteome</keyword>
<dbReference type="EMBL" id="JACOQK010000001">
    <property type="protein sequence ID" value="MBC5788104.1"/>
    <property type="molecule type" value="Genomic_DNA"/>
</dbReference>
<reference evidence="2 3" key="1">
    <citation type="submission" date="2020-08" db="EMBL/GenBank/DDBJ databases">
        <title>Genome public.</title>
        <authorList>
            <person name="Liu C."/>
            <person name="Sun Q."/>
        </authorList>
    </citation>
    <scope>NUCLEOTIDE SEQUENCE [LARGE SCALE GENOMIC DNA]</scope>
    <source>
        <strain evidence="2 3">NSJ-27</strain>
    </source>
</reference>
<evidence type="ECO:0000313" key="3">
    <source>
        <dbReference type="Proteomes" id="UP000649151"/>
    </source>
</evidence>
<feature type="transmembrane region" description="Helical" evidence="1">
    <location>
        <begin position="181"/>
        <end position="206"/>
    </location>
</feature>
<evidence type="ECO:0000256" key="1">
    <source>
        <dbReference type="SAM" id="Phobius"/>
    </source>
</evidence>